<reference evidence="3" key="1">
    <citation type="submission" date="2016-10" db="EMBL/GenBank/DDBJ databases">
        <authorList>
            <person name="Varghese N."/>
            <person name="Submissions S."/>
        </authorList>
    </citation>
    <scope>NUCLEOTIDE SEQUENCE [LARGE SCALE GENOMIC DNA]</scope>
    <source>
        <strain evidence="3">CGMCC 1.12397</strain>
    </source>
</reference>
<gene>
    <name evidence="1" type="ORF">DWB78_07715</name>
    <name evidence="2" type="ORF">SAMN05216278_2750</name>
</gene>
<evidence type="ECO:0000313" key="2">
    <source>
        <dbReference type="EMBL" id="SDQ84107.1"/>
    </source>
</evidence>
<dbReference type="RefSeq" id="WP_092538254.1">
    <property type="nucleotide sequence ID" value="NZ_FNKQ01000003.1"/>
</dbReference>
<dbReference type="Proteomes" id="UP000199289">
    <property type="component" value="Unassembled WGS sequence"/>
</dbReference>
<dbReference type="GO" id="GO:0004527">
    <property type="term" value="F:exonuclease activity"/>
    <property type="evidence" value="ECO:0007669"/>
    <property type="project" value="UniProtKB-KW"/>
</dbReference>
<keyword evidence="2" id="KW-0269">Exonuclease</keyword>
<dbReference type="EMBL" id="QQST01000001">
    <property type="protein sequence ID" value="RDI71620.1"/>
    <property type="molecule type" value="Genomic_DNA"/>
</dbReference>
<keyword evidence="4" id="KW-1185">Reference proteome</keyword>
<evidence type="ECO:0000313" key="4">
    <source>
        <dbReference type="Proteomes" id="UP000255421"/>
    </source>
</evidence>
<organism evidence="2 3">
    <name type="scientific">Halopelagius longus</name>
    <dbReference type="NCBI Taxonomy" id="1236180"/>
    <lineage>
        <taxon>Archaea</taxon>
        <taxon>Methanobacteriati</taxon>
        <taxon>Methanobacteriota</taxon>
        <taxon>Stenosarchaea group</taxon>
        <taxon>Halobacteria</taxon>
        <taxon>Halobacteriales</taxon>
        <taxon>Haloferacaceae</taxon>
    </lineage>
</organism>
<protein>
    <submittedName>
        <fullName evidence="2">CRISPR-associated exonuclease Cas4</fullName>
    </submittedName>
</protein>
<name>A0A1H1E5W9_9EURY</name>
<evidence type="ECO:0000313" key="1">
    <source>
        <dbReference type="EMBL" id="RDI71620.1"/>
    </source>
</evidence>
<keyword evidence="2" id="KW-0540">Nuclease</keyword>
<sequence>MSPESIPFSHLARAAYCPRQLYYAEKYDDHEPPAEVEAVRELAFRYRELREARADELDALPVDASPASYRENLETLAARDDWAELADPTTRDAFLSGRDCHGVAHKLLDVGDGPPVPTVVSPGTPPENGVWTPQRVRAVAAAKALAWEREREIPRALVEYPAHGVVRTVRLTTRNKGAYRRTLWTVRSTEGVPSRVENREKCRECAYRTRCGTKTRSLKTMLGL</sequence>
<dbReference type="Proteomes" id="UP000255421">
    <property type="component" value="Unassembled WGS sequence"/>
</dbReference>
<dbReference type="EMBL" id="FNKQ01000003">
    <property type="protein sequence ID" value="SDQ84107.1"/>
    <property type="molecule type" value="Genomic_DNA"/>
</dbReference>
<accession>A0A1H1E5W9</accession>
<keyword evidence="2" id="KW-0378">Hydrolase</keyword>
<proteinExistence type="predicted"/>
<reference evidence="2" key="2">
    <citation type="submission" date="2016-10" db="EMBL/GenBank/DDBJ databases">
        <authorList>
            <person name="de Groot N.N."/>
        </authorList>
    </citation>
    <scope>NUCLEOTIDE SEQUENCE [LARGE SCALE GENOMIC DNA]</scope>
    <source>
        <strain evidence="2">CGMCC 1.12397</strain>
    </source>
</reference>
<dbReference type="AlphaFoldDB" id="A0A1H1E5W9"/>
<evidence type="ECO:0000313" key="3">
    <source>
        <dbReference type="Proteomes" id="UP000199289"/>
    </source>
</evidence>
<dbReference type="OrthoDB" id="26676at2157"/>
<reference evidence="1 4" key="3">
    <citation type="submission" date="2018-07" db="EMBL/GenBank/DDBJ databases">
        <title>Genome sequence of extremly halophilic archaeon Halopelagius longus strain BC12-B1.</title>
        <authorList>
            <person name="Zhang X."/>
        </authorList>
    </citation>
    <scope>NUCLEOTIDE SEQUENCE [LARGE SCALE GENOMIC DNA]</scope>
    <source>
        <strain evidence="1 4">BC12-B1</strain>
    </source>
</reference>